<sequence>MEGVQRLVDGVSSLTDHVDILFANAGATWVQPFDSHSDESFARVIDLNLKGVFNTIRAFSPLLRKGGSAEDPSRVLITSSIAASVVAFVGDLGTYSYGASKAAVVHLGRMLAVELGPQHITVNMIAPGFFPTQMCDGIVQFAGGLEEFGKCNPLGRVGRAEDIAGAVIYLTSKAGAYINGTNIEIDGGYMWARGVMRS</sequence>
<dbReference type="PANTHER" id="PTHR43618:SF12">
    <property type="entry name" value="OXIDOREDUCTASE, SHORT-CHAIN DEHYDROGENASE_REDUCTASE FAMILY (AFU_ORTHOLOGUE AFUA_1G14540)"/>
    <property type="match status" value="1"/>
</dbReference>
<organism evidence="4 5">
    <name type="scientific">Ophiocordyceps camponoti-rufipedis</name>
    <dbReference type="NCBI Taxonomy" id="2004952"/>
    <lineage>
        <taxon>Eukaryota</taxon>
        <taxon>Fungi</taxon>
        <taxon>Dikarya</taxon>
        <taxon>Ascomycota</taxon>
        <taxon>Pezizomycotina</taxon>
        <taxon>Sordariomycetes</taxon>
        <taxon>Hypocreomycetidae</taxon>
        <taxon>Hypocreales</taxon>
        <taxon>Ophiocordycipitaceae</taxon>
        <taxon>Ophiocordyceps</taxon>
    </lineage>
</organism>
<evidence type="ECO:0000256" key="2">
    <source>
        <dbReference type="ARBA" id="ARBA00022857"/>
    </source>
</evidence>
<dbReference type="AlphaFoldDB" id="A0A2C5ZF60"/>
<dbReference type="Gene3D" id="3.40.50.720">
    <property type="entry name" value="NAD(P)-binding Rossmann-like Domain"/>
    <property type="match status" value="1"/>
</dbReference>
<dbReference type="STRING" id="2004952.A0A2C5ZF60"/>
<evidence type="ECO:0000256" key="3">
    <source>
        <dbReference type="ARBA" id="ARBA00023002"/>
    </source>
</evidence>
<dbReference type="PROSITE" id="PS00061">
    <property type="entry name" value="ADH_SHORT"/>
    <property type="match status" value="1"/>
</dbReference>
<dbReference type="PANTHER" id="PTHR43618">
    <property type="entry name" value="7-ALPHA-HYDROXYSTEROID DEHYDROGENASE"/>
    <property type="match status" value="1"/>
</dbReference>
<dbReference type="InterPro" id="IPR020904">
    <property type="entry name" value="Sc_DH/Rdtase_CS"/>
</dbReference>
<keyword evidence="3" id="KW-0560">Oxidoreductase</keyword>
<evidence type="ECO:0000256" key="1">
    <source>
        <dbReference type="ARBA" id="ARBA00006484"/>
    </source>
</evidence>
<dbReference type="SUPFAM" id="SSF51735">
    <property type="entry name" value="NAD(P)-binding Rossmann-fold domains"/>
    <property type="match status" value="1"/>
</dbReference>
<dbReference type="GO" id="GO:0016491">
    <property type="term" value="F:oxidoreductase activity"/>
    <property type="evidence" value="ECO:0007669"/>
    <property type="project" value="UniProtKB-KW"/>
</dbReference>
<proteinExistence type="inferred from homology"/>
<gene>
    <name evidence="4" type="ORF">CDD80_6847</name>
</gene>
<dbReference type="InterPro" id="IPR002347">
    <property type="entry name" value="SDR_fam"/>
</dbReference>
<evidence type="ECO:0000313" key="5">
    <source>
        <dbReference type="Proteomes" id="UP000226431"/>
    </source>
</evidence>
<reference evidence="4 5" key="1">
    <citation type="submission" date="2017-06" db="EMBL/GenBank/DDBJ databases">
        <title>Ant-infecting Ophiocordyceps genomes reveal a high diversity of potential behavioral manipulation genes and a possible major role for enterotoxins.</title>
        <authorList>
            <person name="De Bekker C."/>
            <person name="Evans H.C."/>
            <person name="Brachmann A."/>
            <person name="Hughes D.P."/>
        </authorList>
    </citation>
    <scope>NUCLEOTIDE SEQUENCE [LARGE SCALE GENOMIC DNA]</scope>
    <source>
        <strain evidence="4 5">Map16</strain>
    </source>
</reference>
<accession>A0A2C5ZF60</accession>
<protein>
    <submittedName>
        <fullName evidence="4">Uncharacterized protein</fullName>
    </submittedName>
</protein>
<dbReference type="EMBL" id="NJES01000079">
    <property type="protein sequence ID" value="PHH78440.1"/>
    <property type="molecule type" value="Genomic_DNA"/>
</dbReference>
<dbReference type="OrthoDB" id="294295at2759"/>
<dbReference type="PRINTS" id="PR00081">
    <property type="entry name" value="GDHRDH"/>
</dbReference>
<comment type="similarity">
    <text evidence="1">Belongs to the short-chain dehydrogenases/reductases (SDR) family.</text>
</comment>
<dbReference type="Pfam" id="PF13561">
    <property type="entry name" value="adh_short_C2"/>
    <property type="match status" value="1"/>
</dbReference>
<keyword evidence="2" id="KW-0521">NADP</keyword>
<dbReference type="Proteomes" id="UP000226431">
    <property type="component" value="Unassembled WGS sequence"/>
</dbReference>
<dbReference type="InterPro" id="IPR036291">
    <property type="entry name" value="NAD(P)-bd_dom_sf"/>
</dbReference>
<comment type="caution">
    <text evidence="4">The sequence shown here is derived from an EMBL/GenBank/DDBJ whole genome shotgun (WGS) entry which is preliminary data.</text>
</comment>
<name>A0A2C5ZF60_9HYPO</name>
<keyword evidence="5" id="KW-1185">Reference proteome</keyword>
<evidence type="ECO:0000313" key="4">
    <source>
        <dbReference type="EMBL" id="PHH78440.1"/>
    </source>
</evidence>
<dbReference type="InterPro" id="IPR052178">
    <property type="entry name" value="Sec_Metab_Biosynth_SDR"/>
</dbReference>